<proteinExistence type="predicted"/>
<evidence type="ECO:0000313" key="2">
    <source>
        <dbReference type="Proteomes" id="UP000826212"/>
    </source>
</evidence>
<accession>A0AC61NEJ3</accession>
<name>A0AC61NEJ3_9BACT</name>
<sequence>MNRKQKFSMWYKVKEMHESGFNKSQISAKLGIDRATVRKYINTKEDEFIRSLTSICQMPKKLAPYQMFTKNLLVEYPFLSAAQIEDRLKENFKDLPQVCSKTVYNFVMSTRKRYDIPKVSAYSIRQYEKIVEVKYGSEAQVDFGECYLYKEDGCRVKVYFFAMVLSRSRYKYVYCQSRPFTSETANYAHELAFSYFEGIPKRIVYDQDSVFIHDENLGDFKLTQGFRQLCDKYKFETHFCRKADPESKGKIENVVKYVKYNFLKGRKFIDNESLQTACLAWLRRTGNQKRHSTTHKIPSEEWMIEKDHLLPFNGDIETPKDKLPTLNVLKDNTIRYKGNTYSVPFETYQGVDTKVIVSQQDNELLILNSDQTLLAKHLVPSSRGNYVKNNDHSRPKSKTKEKLHNTILDKLGHTDSVKLYLETLENDKSRYYYDSLRLLDRKITDDNIRFAEQTINWCSENNILNANDFIQILNYYKSRDEAMKISQKVVLPKVEMSGGKKINNRDVQPSRSSIETYERLINL</sequence>
<keyword evidence="2" id="KW-1185">Reference proteome</keyword>
<protein>
    <submittedName>
        <fullName evidence="1">IS21 family transposase</fullName>
    </submittedName>
</protein>
<gene>
    <name evidence="1" type="primary">istA</name>
    <name evidence="1" type="ORF">K4L44_15525</name>
</gene>
<dbReference type="EMBL" id="CP081303">
    <property type="protein sequence ID" value="QZE13928.1"/>
    <property type="molecule type" value="Genomic_DNA"/>
</dbReference>
<organism evidence="1 2">
    <name type="scientific">Halosquirtibacter laminarini</name>
    <dbReference type="NCBI Taxonomy" id="3374600"/>
    <lineage>
        <taxon>Bacteria</taxon>
        <taxon>Pseudomonadati</taxon>
        <taxon>Bacteroidota</taxon>
        <taxon>Bacteroidia</taxon>
        <taxon>Marinilabiliales</taxon>
        <taxon>Prolixibacteraceae</taxon>
        <taxon>Halosquirtibacter</taxon>
    </lineage>
</organism>
<evidence type="ECO:0000313" key="1">
    <source>
        <dbReference type="EMBL" id="QZE13928.1"/>
    </source>
</evidence>
<reference evidence="1" key="1">
    <citation type="submission" date="2021-08" db="EMBL/GenBank/DDBJ databases">
        <title>Novel anaerobic bacterium isolated from sea squirt in East Sea, Republic of Korea.</title>
        <authorList>
            <person name="Nguyen T.H."/>
            <person name="Li Z."/>
            <person name="Lee Y.-J."/>
            <person name="Ko J."/>
            <person name="Kim S.-G."/>
        </authorList>
    </citation>
    <scope>NUCLEOTIDE SEQUENCE</scope>
    <source>
        <strain evidence="1">KCTC 25031</strain>
    </source>
</reference>
<dbReference type="Proteomes" id="UP000826212">
    <property type="component" value="Chromosome"/>
</dbReference>